<sequence length="196" mass="22110">MTVYHRLYREELPQFEKDLQEYNNKKGIVPAVRKRNFATLKSAETSLVHSENDEKDNEEEEIEQVGLNEVAENVKDIDEEGGESGSDVSDSADDGEMDEIDEEGGEMDDNDVQAKKIGSFETTVVKNESEEGEKATMENNTKINLERKKMEVNSENKETDGKIKSSIKGTPFKDVIQSPKLDGILSPSKKKIKYED</sequence>
<comment type="caution">
    <text evidence="2">The sequence shown here is derived from an EMBL/GenBank/DDBJ whole genome shotgun (WGS) entry which is preliminary data.</text>
</comment>
<proteinExistence type="predicted"/>
<gene>
    <name evidence="2" type="ORF">HK099_007144</name>
</gene>
<protein>
    <submittedName>
        <fullName evidence="2">Uncharacterized protein</fullName>
    </submittedName>
</protein>
<feature type="compositionally biased region" description="Basic and acidic residues" evidence="1">
    <location>
        <begin position="144"/>
        <end position="163"/>
    </location>
</feature>
<feature type="compositionally biased region" description="Acidic residues" evidence="1">
    <location>
        <begin position="53"/>
        <end position="63"/>
    </location>
</feature>
<reference evidence="2" key="1">
    <citation type="submission" date="2020-05" db="EMBL/GenBank/DDBJ databases">
        <title>Phylogenomic resolution of chytrid fungi.</title>
        <authorList>
            <person name="Stajich J.E."/>
            <person name="Amses K."/>
            <person name="Simmons R."/>
            <person name="Seto K."/>
            <person name="Myers J."/>
            <person name="Bonds A."/>
            <person name="Quandt C.A."/>
            <person name="Barry K."/>
            <person name="Liu P."/>
            <person name="Grigoriev I."/>
            <person name="Longcore J.E."/>
            <person name="James T.Y."/>
        </authorList>
    </citation>
    <scope>NUCLEOTIDE SEQUENCE</scope>
    <source>
        <strain evidence="2">JEL0476</strain>
    </source>
</reference>
<dbReference type="Proteomes" id="UP001211065">
    <property type="component" value="Unassembled WGS sequence"/>
</dbReference>
<keyword evidence="3" id="KW-1185">Reference proteome</keyword>
<organism evidence="2 3">
    <name type="scientific">Clydaea vesicula</name>
    <dbReference type="NCBI Taxonomy" id="447962"/>
    <lineage>
        <taxon>Eukaryota</taxon>
        <taxon>Fungi</taxon>
        <taxon>Fungi incertae sedis</taxon>
        <taxon>Chytridiomycota</taxon>
        <taxon>Chytridiomycota incertae sedis</taxon>
        <taxon>Chytridiomycetes</taxon>
        <taxon>Lobulomycetales</taxon>
        <taxon>Lobulomycetaceae</taxon>
        <taxon>Clydaea</taxon>
    </lineage>
</organism>
<name>A0AAD5XXZ5_9FUNG</name>
<evidence type="ECO:0000313" key="2">
    <source>
        <dbReference type="EMBL" id="KAJ3225226.1"/>
    </source>
</evidence>
<dbReference type="AlphaFoldDB" id="A0AAD5XXZ5"/>
<evidence type="ECO:0000256" key="1">
    <source>
        <dbReference type="SAM" id="MobiDB-lite"/>
    </source>
</evidence>
<accession>A0AAD5XXZ5</accession>
<feature type="region of interest" description="Disordered" evidence="1">
    <location>
        <begin position="44"/>
        <end position="196"/>
    </location>
</feature>
<dbReference type="EMBL" id="JADGJW010000067">
    <property type="protein sequence ID" value="KAJ3225226.1"/>
    <property type="molecule type" value="Genomic_DNA"/>
</dbReference>
<feature type="compositionally biased region" description="Acidic residues" evidence="1">
    <location>
        <begin position="90"/>
        <end position="111"/>
    </location>
</feature>
<evidence type="ECO:0000313" key="3">
    <source>
        <dbReference type="Proteomes" id="UP001211065"/>
    </source>
</evidence>
<feature type="compositionally biased region" description="Basic and acidic residues" evidence="1">
    <location>
        <begin position="127"/>
        <end position="136"/>
    </location>
</feature>